<name>A0A450WAS4_9GAMM</name>
<proteinExistence type="predicted"/>
<evidence type="ECO:0000256" key="1">
    <source>
        <dbReference type="SAM" id="MobiDB-lite"/>
    </source>
</evidence>
<dbReference type="EMBL" id="CAADFA010000310">
    <property type="protein sequence ID" value="VFJ62175.1"/>
    <property type="molecule type" value="Genomic_DNA"/>
</dbReference>
<sequence length="187" mass="21456">MRLSDSLCGVWERRINRRGAETQRKEKRGEERRGEERRKTCIRRDPMEAHRTSAEHNSAIPEAVSHQDGVGRATPKLRFVVIEFSSGKMKPHRARIELHRAAMKLHCARMKRNRAAMKLHPARMKCNRAAMKLHPARMKRNRVTMKPLKGGIGAPGYIRMCDRTRARRIPRVEIGHGCEKRANGAGA</sequence>
<organism evidence="4">
    <name type="scientific">Candidatus Kentrum sp. FM</name>
    <dbReference type="NCBI Taxonomy" id="2126340"/>
    <lineage>
        <taxon>Bacteria</taxon>
        <taxon>Pseudomonadati</taxon>
        <taxon>Pseudomonadota</taxon>
        <taxon>Gammaproteobacteria</taxon>
        <taxon>Candidatus Kentrum</taxon>
    </lineage>
</organism>
<feature type="region of interest" description="Disordered" evidence="1">
    <location>
        <begin position="20"/>
        <end position="39"/>
    </location>
</feature>
<protein>
    <submittedName>
        <fullName evidence="4">Uncharacterized protein</fullName>
    </submittedName>
</protein>
<reference evidence="4" key="1">
    <citation type="submission" date="2019-02" db="EMBL/GenBank/DDBJ databases">
        <authorList>
            <person name="Gruber-Vodicka R. H."/>
            <person name="Seah K. B. B."/>
        </authorList>
    </citation>
    <scope>NUCLEOTIDE SEQUENCE</scope>
    <source>
        <strain evidence="3">BECK_BZ163</strain>
        <strain evidence="4">BECK_BZ164</strain>
        <strain evidence="2">BECK_BZ165</strain>
    </source>
</reference>
<evidence type="ECO:0000313" key="3">
    <source>
        <dbReference type="EMBL" id="VFJ62688.1"/>
    </source>
</evidence>
<dbReference type="EMBL" id="CAADFL010000307">
    <property type="protein sequence ID" value="VFK14108.1"/>
    <property type="molecule type" value="Genomic_DNA"/>
</dbReference>
<dbReference type="EMBL" id="CAADEZ010000313">
    <property type="protein sequence ID" value="VFJ62688.1"/>
    <property type="molecule type" value="Genomic_DNA"/>
</dbReference>
<gene>
    <name evidence="3" type="ORF">BECKFM1743A_GA0114220_103132</name>
    <name evidence="4" type="ORF">BECKFM1743B_GA0114221_103071</name>
    <name evidence="2" type="ORF">BECKFM1743C_GA0114222_103102</name>
</gene>
<evidence type="ECO:0000313" key="4">
    <source>
        <dbReference type="EMBL" id="VFK14108.1"/>
    </source>
</evidence>
<evidence type="ECO:0000313" key="2">
    <source>
        <dbReference type="EMBL" id="VFJ62175.1"/>
    </source>
</evidence>
<accession>A0A450WAS4</accession>
<dbReference type="AlphaFoldDB" id="A0A450WAS4"/>